<dbReference type="InterPro" id="IPR011049">
    <property type="entry name" value="Serralysin-like_metalloprot_C"/>
</dbReference>
<protein>
    <submittedName>
        <fullName evidence="2">CAP domain-containing protein</fullName>
    </submittedName>
</protein>
<keyword evidence="3" id="KW-1185">Reference proteome</keyword>
<dbReference type="Gene3D" id="3.40.33.10">
    <property type="entry name" value="CAP"/>
    <property type="match status" value="1"/>
</dbReference>
<dbReference type="SUPFAM" id="SSF51120">
    <property type="entry name" value="beta-Roll"/>
    <property type="match status" value="1"/>
</dbReference>
<gene>
    <name evidence="2" type="ORF">ACFFU4_09935</name>
</gene>
<comment type="caution">
    <text evidence="2">The sequence shown here is derived from an EMBL/GenBank/DDBJ whole genome shotgun (WGS) entry which is preliminary data.</text>
</comment>
<dbReference type="InterPro" id="IPR035940">
    <property type="entry name" value="CAP_sf"/>
</dbReference>
<organism evidence="2 3">
    <name type="scientific">Roseovarius ramblicola</name>
    <dbReference type="NCBI Taxonomy" id="2022336"/>
    <lineage>
        <taxon>Bacteria</taxon>
        <taxon>Pseudomonadati</taxon>
        <taxon>Pseudomonadota</taxon>
        <taxon>Alphaproteobacteria</taxon>
        <taxon>Rhodobacterales</taxon>
        <taxon>Roseobacteraceae</taxon>
        <taxon>Roseovarius</taxon>
    </lineage>
</organism>
<reference evidence="2 3" key="1">
    <citation type="submission" date="2024-09" db="EMBL/GenBank/DDBJ databases">
        <authorList>
            <person name="Sun Q."/>
            <person name="Mori K."/>
        </authorList>
    </citation>
    <scope>NUCLEOTIDE SEQUENCE [LARGE SCALE GENOMIC DNA]</scope>
    <source>
        <strain evidence="2 3">CECT 9424</strain>
    </source>
</reference>
<name>A0ABV5I067_9RHOB</name>
<dbReference type="RefSeq" id="WP_377069606.1">
    <property type="nucleotide sequence ID" value="NZ_JBHMEC010000015.1"/>
</dbReference>
<dbReference type="PANTHER" id="PTHR31157:SF1">
    <property type="entry name" value="SCP DOMAIN-CONTAINING PROTEIN"/>
    <property type="match status" value="1"/>
</dbReference>
<feature type="domain" description="SCP" evidence="1">
    <location>
        <begin position="14"/>
        <end position="154"/>
    </location>
</feature>
<evidence type="ECO:0000313" key="3">
    <source>
        <dbReference type="Proteomes" id="UP001589670"/>
    </source>
</evidence>
<dbReference type="CDD" id="cd05379">
    <property type="entry name" value="CAP_bacterial"/>
    <property type="match status" value="1"/>
</dbReference>
<evidence type="ECO:0000259" key="1">
    <source>
        <dbReference type="Pfam" id="PF00188"/>
    </source>
</evidence>
<dbReference type="InterPro" id="IPR014044">
    <property type="entry name" value="CAP_dom"/>
</dbReference>
<dbReference type="PANTHER" id="PTHR31157">
    <property type="entry name" value="SCP DOMAIN-CONTAINING PROTEIN"/>
    <property type="match status" value="1"/>
</dbReference>
<sequence>MSAAMLTANEQLFLELVNRARLDPLAEAARQGIDLNAGLPDPGQGLEEIGPAPVQALAPNAQIQQAAAGHGQWMLDTDTFAHTGAGGSNPADRMIAAGYVFEGNWAWGENLAMVNTTGALDTEAAIGPHFGDLYASPGHRVNMFDGNFRETGVAQSLGVFTAADSDGVVRDWNTSMLTHKFGLSGSSVFLTGVVYDDQDADGFYSVGEGVGAAPVAAGGAVTTTWAAGGYSLALDSNPAVAVTLGDGAGAIELIVDMSGDNVKLDLVDGNRILTSGNIVLGAGATDVEMLGAVDNSVTGNALDNQFHLGGGDNTLIGGGGADTAVFTGLSTEYRITTLADGRTEVADLRGGPDTNGTNLLTDITFLRFADETQTIGPPATGTVALGGTLRAADGTAVGEAGLRFTLSDGTVLDTLTDAGGAFGFDLPDGATGHLDLADGNGPHAQPTVTDALDILRLAVGLAPSFGPATPHDLIAADVDRSGQVGVSDALDVLRVAVGLGADGVGDAVLLGSDQPLDHLTPSDVSYSGGVQLDGLTADAHVELTLVILGDPGATLAV</sequence>
<proteinExistence type="predicted"/>
<accession>A0ABV5I067</accession>
<dbReference type="EMBL" id="JBHMEC010000015">
    <property type="protein sequence ID" value="MFB9150066.1"/>
    <property type="molecule type" value="Genomic_DNA"/>
</dbReference>
<dbReference type="Pfam" id="PF00188">
    <property type="entry name" value="CAP"/>
    <property type="match status" value="1"/>
</dbReference>
<evidence type="ECO:0000313" key="2">
    <source>
        <dbReference type="EMBL" id="MFB9150066.1"/>
    </source>
</evidence>
<dbReference type="Proteomes" id="UP001589670">
    <property type="component" value="Unassembled WGS sequence"/>
</dbReference>
<dbReference type="SUPFAM" id="SSF55797">
    <property type="entry name" value="PR-1-like"/>
    <property type="match status" value="1"/>
</dbReference>